<protein>
    <submittedName>
        <fullName evidence="6">TetR/AcrR family transcriptional regulator</fullName>
    </submittedName>
</protein>
<dbReference type="GO" id="GO:0003677">
    <property type="term" value="F:DNA binding"/>
    <property type="evidence" value="ECO:0007669"/>
    <property type="project" value="UniProtKB-UniRule"/>
</dbReference>
<accession>A0A364NK84</accession>
<dbReference type="Proteomes" id="UP000250744">
    <property type="component" value="Unassembled WGS sequence"/>
</dbReference>
<reference evidence="6 7" key="1">
    <citation type="submission" date="2018-06" db="EMBL/GenBank/DDBJ databases">
        <title>Nitrincola tibetense sp. nov., isolated from Lake XuguoCo on Tibetan Plateau.</title>
        <authorList>
            <person name="Xing P."/>
        </authorList>
    </citation>
    <scope>NUCLEOTIDE SEQUENCE [LARGE SCALE GENOMIC DNA]</scope>
    <source>
        <strain evidence="7">xg18</strain>
    </source>
</reference>
<dbReference type="InterPro" id="IPR011075">
    <property type="entry name" value="TetR_C"/>
</dbReference>
<dbReference type="Pfam" id="PF16925">
    <property type="entry name" value="TetR_C_13"/>
    <property type="match status" value="1"/>
</dbReference>
<dbReference type="InterPro" id="IPR009057">
    <property type="entry name" value="Homeodomain-like_sf"/>
</dbReference>
<keyword evidence="3" id="KW-0804">Transcription</keyword>
<dbReference type="EMBL" id="QKRX01000009">
    <property type="protein sequence ID" value="RAU17548.1"/>
    <property type="molecule type" value="Genomic_DNA"/>
</dbReference>
<dbReference type="SUPFAM" id="SSF46689">
    <property type="entry name" value="Homeodomain-like"/>
    <property type="match status" value="1"/>
</dbReference>
<dbReference type="Gene3D" id="1.10.357.10">
    <property type="entry name" value="Tetracycline Repressor, domain 2"/>
    <property type="match status" value="1"/>
</dbReference>
<keyword evidence="7" id="KW-1185">Reference proteome</keyword>
<dbReference type="RefSeq" id="WP_112159701.1">
    <property type="nucleotide sequence ID" value="NZ_QKRX01000009.1"/>
</dbReference>
<dbReference type="PRINTS" id="PR00455">
    <property type="entry name" value="HTHTETR"/>
</dbReference>
<proteinExistence type="predicted"/>
<organism evidence="6 7">
    <name type="scientific">Nitrincola tibetensis</name>
    <dbReference type="NCBI Taxonomy" id="2219697"/>
    <lineage>
        <taxon>Bacteria</taxon>
        <taxon>Pseudomonadati</taxon>
        <taxon>Pseudomonadota</taxon>
        <taxon>Gammaproteobacteria</taxon>
        <taxon>Oceanospirillales</taxon>
        <taxon>Oceanospirillaceae</taxon>
        <taxon>Nitrincola</taxon>
    </lineage>
</organism>
<dbReference type="PANTHER" id="PTHR47506:SF6">
    <property type="entry name" value="HTH-TYPE TRANSCRIPTIONAL REPRESSOR NEMR"/>
    <property type="match status" value="1"/>
</dbReference>
<evidence type="ECO:0000313" key="6">
    <source>
        <dbReference type="EMBL" id="RAU17548.1"/>
    </source>
</evidence>
<dbReference type="PROSITE" id="PS50977">
    <property type="entry name" value="HTH_TETR_2"/>
    <property type="match status" value="1"/>
</dbReference>
<keyword evidence="2 4" id="KW-0238">DNA-binding</keyword>
<name>A0A364NK84_9GAMM</name>
<evidence type="ECO:0000256" key="3">
    <source>
        <dbReference type="ARBA" id="ARBA00023163"/>
    </source>
</evidence>
<feature type="domain" description="HTH tetR-type" evidence="5">
    <location>
        <begin position="8"/>
        <end position="68"/>
    </location>
</feature>
<sequence>MNKGRPPTHCREYLLQRGIELFYKNGYHGTGLSLILKACGVSKGSFYNFFESKEAYAVEVIEYYEAIEHDRWQLEWSLLEGNHATRMRKMLENTIENFDEAKENLGCLITNLSGEIGGESPEFRLAIKNATNKVLGFIEEDIRICQAEGSVRDDLPAATIATMIWHLWQGALLRMKVEGSKQPLRDTISLTWDYLLKPISVQKGYSV</sequence>
<evidence type="ECO:0000259" key="5">
    <source>
        <dbReference type="PROSITE" id="PS50977"/>
    </source>
</evidence>
<dbReference type="PANTHER" id="PTHR47506">
    <property type="entry name" value="TRANSCRIPTIONAL REGULATORY PROTEIN"/>
    <property type="match status" value="1"/>
</dbReference>
<evidence type="ECO:0000256" key="2">
    <source>
        <dbReference type="ARBA" id="ARBA00023125"/>
    </source>
</evidence>
<dbReference type="OrthoDB" id="4541465at2"/>
<gene>
    <name evidence="6" type="ORF">DN062_12730</name>
</gene>
<evidence type="ECO:0000256" key="1">
    <source>
        <dbReference type="ARBA" id="ARBA00023015"/>
    </source>
</evidence>
<dbReference type="InterPro" id="IPR036271">
    <property type="entry name" value="Tet_transcr_reg_TetR-rel_C_sf"/>
</dbReference>
<dbReference type="AlphaFoldDB" id="A0A364NK84"/>
<feature type="DNA-binding region" description="H-T-H motif" evidence="4">
    <location>
        <begin position="31"/>
        <end position="50"/>
    </location>
</feature>
<dbReference type="Pfam" id="PF00440">
    <property type="entry name" value="TetR_N"/>
    <property type="match status" value="1"/>
</dbReference>
<keyword evidence="1" id="KW-0805">Transcription regulation</keyword>
<comment type="caution">
    <text evidence="6">The sequence shown here is derived from an EMBL/GenBank/DDBJ whole genome shotgun (WGS) entry which is preliminary data.</text>
</comment>
<evidence type="ECO:0000256" key="4">
    <source>
        <dbReference type="PROSITE-ProRule" id="PRU00335"/>
    </source>
</evidence>
<dbReference type="InterPro" id="IPR001647">
    <property type="entry name" value="HTH_TetR"/>
</dbReference>
<dbReference type="SUPFAM" id="SSF48498">
    <property type="entry name" value="Tetracyclin repressor-like, C-terminal domain"/>
    <property type="match status" value="1"/>
</dbReference>
<evidence type="ECO:0000313" key="7">
    <source>
        <dbReference type="Proteomes" id="UP000250744"/>
    </source>
</evidence>